<dbReference type="InterPro" id="IPR050627">
    <property type="entry name" value="Nitroreductase/BluB"/>
</dbReference>
<dbReference type="PANTHER" id="PTHR23026:SF123">
    <property type="entry name" value="NAD(P)H NITROREDUCTASE RV3131-RELATED"/>
    <property type="match status" value="1"/>
</dbReference>
<keyword evidence="3" id="KW-1185">Reference proteome</keyword>
<accession>A0A8J3YFC0</accession>
<organism evidence="2 3">
    <name type="scientific">Spirilliplanes yamanashiensis</name>
    <dbReference type="NCBI Taxonomy" id="42233"/>
    <lineage>
        <taxon>Bacteria</taxon>
        <taxon>Bacillati</taxon>
        <taxon>Actinomycetota</taxon>
        <taxon>Actinomycetes</taxon>
        <taxon>Micromonosporales</taxon>
        <taxon>Micromonosporaceae</taxon>
        <taxon>Spirilliplanes</taxon>
    </lineage>
</organism>
<evidence type="ECO:0008006" key="4">
    <source>
        <dbReference type="Google" id="ProtNLM"/>
    </source>
</evidence>
<evidence type="ECO:0000313" key="2">
    <source>
        <dbReference type="EMBL" id="GIJ06670.1"/>
    </source>
</evidence>
<gene>
    <name evidence="2" type="ORF">Sya03_60220</name>
</gene>
<dbReference type="RefSeq" id="WP_203941837.1">
    <property type="nucleotide sequence ID" value="NZ_BAAAGJ010000021.1"/>
</dbReference>
<dbReference type="NCBIfam" id="NF047509">
    <property type="entry name" value="Rv3131_FMN_oxido"/>
    <property type="match status" value="1"/>
</dbReference>
<proteinExistence type="predicted"/>
<name>A0A8J3YFC0_9ACTN</name>
<dbReference type="PANTHER" id="PTHR23026">
    <property type="entry name" value="NADPH NITROREDUCTASE"/>
    <property type="match status" value="1"/>
</dbReference>
<comment type="caution">
    <text evidence="2">The sequence shown here is derived from an EMBL/GenBank/DDBJ whole genome shotgun (WGS) entry which is preliminary data.</text>
</comment>
<protein>
    <recommendedName>
        <fullName evidence="4">Nitroreductase</fullName>
    </recommendedName>
</protein>
<dbReference type="GO" id="GO:0016491">
    <property type="term" value="F:oxidoreductase activity"/>
    <property type="evidence" value="ECO:0007669"/>
    <property type="project" value="InterPro"/>
</dbReference>
<dbReference type="SUPFAM" id="SSF55469">
    <property type="entry name" value="FMN-dependent nitroreductase-like"/>
    <property type="match status" value="2"/>
</dbReference>
<dbReference type="InterPro" id="IPR000415">
    <property type="entry name" value="Nitroreductase-like"/>
</dbReference>
<evidence type="ECO:0000313" key="3">
    <source>
        <dbReference type="Proteomes" id="UP000652013"/>
    </source>
</evidence>
<dbReference type="Proteomes" id="UP000652013">
    <property type="component" value="Unassembled WGS sequence"/>
</dbReference>
<dbReference type="Gene3D" id="3.40.109.10">
    <property type="entry name" value="NADH Oxidase"/>
    <property type="match status" value="1"/>
</dbReference>
<dbReference type="AlphaFoldDB" id="A0A8J3YFC0"/>
<evidence type="ECO:0000256" key="1">
    <source>
        <dbReference type="SAM" id="MobiDB-lite"/>
    </source>
</evidence>
<sequence>MTGYDPNQLHQAAAAGIRAPSLHNSQPWLFRLHAGAIEVLLDPARTLRATDPDGWAAHIACGAAVLNARLALAAAGVPAETTLRPDRTEPGLMARLRPGPPRPATYAEESLYAAVPRRHSNRRPFWPTPVPADARAALAAAARAEGAWVELLVGMTALSGVVQIVDAADRVLRRDARYQAELSEWARTDDAPDGVPVRAAGPVAEPHDLLPQRGYGGRVRAPGRDYEPEPLVAVLGTAGDSPVDRLVAGQALQRLLLTATASGLATSMISQPIEVPATREKLRLALRTYGAPQMLVRIGYGQPGSPTPRRPVDDALAAPPRPEGEQS</sequence>
<feature type="region of interest" description="Disordered" evidence="1">
    <location>
        <begin position="298"/>
        <end position="327"/>
    </location>
</feature>
<dbReference type="EMBL" id="BOOY01000044">
    <property type="protein sequence ID" value="GIJ06670.1"/>
    <property type="molecule type" value="Genomic_DNA"/>
</dbReference>
<reference evidence="2" key="1">
    <citation type="submission" date="2021-01" db="EMBL/GenBank/DDBJ databases">
        <title>Whole genome shotgun sequence of Spirilliplanes yamanashiensis NBRC 15828.</title>
        <authorList>
            <person name="Komaki H."/>
            <person name="Tamura T."/>
        </authorList>
    </citation>
    <scope>NUCLEOTIDE SEQUENCE</scope>
    <source>
        <strain evidence="2">NBRC 15828</strain>
    </source>
</reference>